<evidence type="ECO:0000313" key="2">
    <source>
        <dbReference type="EMBL" id="RDU98677.1"/>
    </source>
</evidence>
<dbReference type="Proteomes" id="UP000256838">
    <property type="component" value="Unassembled WGS sequence"/>
</dbReference>
<accession>A0A3D8JZT3</accession>
<feature type="transmembrane region" description="Helical" evidence="1">
    <location>
        <begin position="59"/>
        <end position="79"/>
    </location>
</feature>
<feature type="transmembrane region" description="Helical" evidence="1">
    <location>
        <begin position="244"/>
        <end position="262"/>
    </location>
</feature>
<comment type="caution">
    <text evidence="2">The sequence shown here is derived from an EMBL/GenBank/DDBJ whole genome shotgun (WGS) entry which is preliminary data.</text>
</comment>
<evidence type="ECO:0000256" key="1">
    <source>
        <dbReference type="SAM" id="Phobius"/>
    </source>
</evidence>
<dbReference type="NCBIfam" id="NF041043">
    <property type="entry name" value="BPSS1780_fam"/>
    <property type="match status" value="1"/>
</dbReference>
<keyword evidence="1" id="KW-0472">Membrane</keyword>
<sequence>MQHRKKGIAMSLNYLTDVSKAAHKRPAPTPAHLEGFQLDAMFILDWLETGWRAARTQPLLWLGTLLACVAFTVACKFVPLLRPAVVLTAPLVVGALMVAQERVRIGRPARPGDIAAAVAQHYYALLAIGLASAALIVVGYVLSAMVVDASVLKSFVTSGVHHLSITYGGRGPRGTIATLVALPIFTLALAAAWFAPALVILRDAGPLDAMAASLHGAVRNWRTTLIYVVAVADAVLLARRIPLLFSSLALLPLMLLSIYGGYRDLFATPRCHAAR</sequence>
<keyword evidence="1" id="KW-0812">Transmembrane</keyword>
<keyword evidence="1" id="KW-1133">Transmembrane helix</keyword>
<dbReference type="EMBL" id="QRGA01000006">
    <property type="protein sequence ID" value="RDU98677.1"/>
    <property type="molecule type" value="Genomic_DNA"/>
</dbReference>
<name>A0A3D8JZT3_9BURK</name>
<reference evidence="2 3" key="1">
    <citation type="submission" date="2018-08" db="EMBL/GenBank/DDBJ databases">
        <title>Paraburkholderia sp. DHOM06 isolated from forest soil.</title>
        <authorList>
            <person name="Gao Z.-H."/>
            <person name="Qiu L.-H."/>
        </authorList>
    </citation>
    <scope>NUCLEOTIDE SEQUENCE [LARGE SCALE GENOMIC DNA]</scope>
    <source>
        <strain evidence="2 3">DHOM06</strain>
    </source>
</reference>
<proteinExistence type="predicted"/>
<keyword evidence="3" id="KW-1185">Reference proteome</keyword>
<feature type="transmembrane region" description="Helical" evidence="1">
    <location>
        <begin position="221"/>
        <end position="238"/>
    </location>
</feature>
<organism evidence="2 3">
    <name type="scientific">Trinickia dinghuensis</name>
    <dbReference type="NCBI Taxonomy" id="2291023"/>
    <lineage>
        <taxon>Bacteria</taxon>
        <taxon>Pseudomonadati</taxon>
        <taxon>Pseudomonadota</taxon>
        <taxon>Betaproteobacteria</taxon>
        <taxon>Burkholderiales</taxon>
        <taxon>Burkholderiaceae</taxon>
        <taxon>Trinickia</taxon>
    </lineage>
</organism>
<feature type="transmembrane region" description="Helical" evidence="1">
    <location>
        <begin position="176"/>
        <end position="201"/>
    </location>
</feature>
<dbReference type="InterPro" id="IPR047798">
    <property type="entry name" value="BPSS1780-like"/>
</dbReference>
<dbReference type="AlphaFoldDB" id="A0A3D8JZT3"/>
<gene>
    <name evidence="2" type="ORF">DWV00_10380</name>
</gene>
<protein>
    <recommendedName>
        <fullName evidence="4">DUF2189 domain-containing protein</fullName>
    </recommendedName>
</protein>
<evidence type="ECO:0000313" key="3">
    <source>
        <dbReference type="Proteomes" id="UP000256838"/>
    </source>
</evidence>
<feature type="transmembrane region" description="Helical" evidence="1">
    <location>
        <begin position="123"/>
        <end position="147"/>
    </location>
</feature>
<evidence type="ECO:0008006" key="4">
    <source>
        <dbReference type="Google" id="ProtNLM"/>
    </source>
</evidence>